<proteinExistence type="predicted"/>
<dbReference type="OrthoDB" id="3692147at2759"/>
<dbReference type="SUPFAM" id="SSF81383">
    <property type="entry name" value="F-box domain"/>
    <property type="match status" value="1"/>
</dbReference>
<dbReference type="Pfam" id="PF12937">
    <property type="entry name" value="F-box-like"/>
    <property type="match status" value="1"/>
</dbReference>
<dbReference type="Proteomes" id="UP000007115">
    <property type="component" value="Unassembled WGS sequence"/>
</dbReference>
<dbReference type="InterPro" id="IPR036047">
    <property type="entry name" value="F-box-like_dom_sf"/>
</dbReference>
<dbReference type="HOGENOM" id="CLU_973377_0_0_1"/>
<dbReference type="OMA" id="HISWATI"/>
<evidence type="ECO:0000313" key="2">
    <source>
        <dbReference type="EMBL" id="EHK16740.1"/>
    </source>
</evidence>
<organism evidence="2 3">
    <name type="scientific">Hypocrea virens (strain Gv29-8 / FGSC 10586)</name>
    <name type="common">Gliocladium virens</name>
    <name type="synonym">Trichoderma virens</name>
    <dbReference type="NCBI Taxonomy" id="413071"/>
    <lineage>
        <taxon>Eukaryota</taxon>
        <taxon>Fungi</taxon>
        <taxon>Dikarya</taxon>
        <taxon>Ascomycota</taxon>
        <taxon>Pezizomycotina</taxon>
        <taxon>Sordariomycetes</taxon>
        <taxon>Hypocreomycetidae</taxon>
        <taxon>Hypocreales</taxon>
        <taxon>Hypocreaceae</taxon>
        <taxon>Trichoderma</taxon>
    </lineage>
</organism>
<dbReference type="EMBL" id="ABDF02000090">
    <property type="protein sequence ID" value="EHK16740.1"/>
    <property type="molecule type" value="Genomic_DNA"/>
</dbReference>
<sequence>MFVLMRWAQKFYPFKNSDCLREQDDGKEKVGQPEQPRLFPTLGDLQRTMDPLVAVQVYNYNSSPICRLPDELLLHIIHFLGDDILAMHCLRRVSWSFRRLINKSDMMNPLLLQLSLTYESLSESSWSLPANLREQLRQRLQRDGMCDECKLWCDVPVKGWLKQIIQASNLSNLNHNRAYWSHCKFGFRSLRGRPQCDTCGNHQDVQASSSSSSKHHRGARERQCLGCQGAVQLCEHIHISWATIEAHLTDWQQRKPGDWQACFDNFDIECHDPSHDTRCRPEEAPT</sequence>
<comment type="caution">
    <text evidence="2">The sequence shown here is derived from an EMBL/GenBank/DDBJ whole genome shotgun (WGS) entry which is preliminary data.</text>
</comment>
<dbReference type="eggNOG" id="ENOG502SN0B">
    <property type="taxonomic scope" value="Eukaryota"/>
</dbReference>
<accession>G9N9X2</accession>
<feature type="domain" description="F-box" evidence="1">
    <location>
        <begin position="62"/>
        <end position="110"/>
    </location>
</feature>
<evidence type="ECO:0000259" key="1">
    <source>
        <dbReference type="PROSITE" id="PS50181"/>
    </source>
</evidence>
<protein>
    <recommendedName>
        <fullName evidence="1">F-box domain-containing protein</fullName>
    </recommendedName>
</protein>
<dbReference type="VEuPathDB" id="FungiDB:TRIVIDRAFT_65511"/>
<dbReference type="GeneID" id="25796730"/>
<dbReference type="Gene3D" id="1.20.1280.50">
    <property type="match status" value="1"/>
</dbReference>
<reference evidence="2 3" key="1">
    <citation type="journal article" date="2011" name="Genome Biol.">
        <title>Comparative genome sequence analysis underscores mycoparasitism as the ancestral life style of Trichoderma.</title>
        <authorList>
            <person name="Kubicek C.P."/>
            <person name="Herrera-Estrella A."/>
            <person name="Seidl-Seiboth V."/>
            <person name="Martinez D.A."/>
            <person name="Druzhinina I.S."/>
            <person name="Thon M."/>
            <person name="Zeilinger S."/>
            <person name="Casas-Flores S."/>
            <person name="Horwitz B.A."/>
            <person name="Mukherjee P.K."/>
            <person name="Mukherjee M."/>
            <person name="Kredics L."/>
            <person name="Alcaraz L.D."/>
            <person name="Aerts A."/>
            <person name="Antal Z."/>
            <person name="Atanasova L."/>
            <person name="Cervantes-Badillo M.G."/>
            <person name="Challacombe J."/>
            <person name="Chertkov O."/>
            <person name="McCluskey K."/>
            <person name="Coulpier F."/>
            <person name="Deshpande N."/>
            <person name="von Doehren H."/>
            <person name="Ebbole D.J."/>
            <person name="Esquivel-Naranjo E.U."/>
            <person name="Fekete E."/>
            <person name="Flipphi M."/>
            <person name="Glaser F."/>
            <person name="Gomez-Rodriguez E.Y."/>
            <person name="Gruber S."/>
            <person name="Han C."/>
            <person name="Henrissat B."/>
            <person name="Hermosa R."/>
            <person name="Hernandez-Onate M."/>
            <person name="Karaffa L."/>
            <person name="Kosti I."/>
            <person name="Le Crom S."/>
            <person name="Lindquist E."/>
            <person name="Lucas S."/>
            <person name="Luebeck M."/>
            <person name="Luebeck P.S."/>
            <person name="Margeot A."/>
            <person name="Metz B."/>
            <person name="Misra M."/>
            <person name="Nevalainen H."/>
            <person name="Omann M."/>
            <person name="Packer N."/>
            <person name="Perrone G."/>
            <person name="Uresti-Rivera E.E."/>
            <person name="Salamov A."/>
            <person name="Schmoll M."/>
            <person name="Seiboth B."/>
            <person name="Shapiro H."/>
            <person name="Sukno S."/>
            <person name="Tamayo-Ramos J.A."/>
            <person name="Tisch D."/>
            <person name="Wiest A."/>
            <person name="Wilkinson H.H."/>
            <person name="Zhang M."/>
            <person name="Coutinho P.M."/>
            <person name="Kenerley C.M."/>
            <person name="Monte E."/>
            <person name="Baker S.E."/>
            <person name="Grigoriev I.V."/>
        </authorList>
    </citation>
    <scope>NUCLEOTIDE SEQUENCE [LARGE SCALE GENOMIC DNA]</scope>
    <source>
        <strain evidence="3">Gv29-8 / FGSC 10586</strain>
    </source>
</reference>
<dbReference type="AlphaFoldDB" id="G9N9X2"/>
<dbReference type="RefSeq" id="XP_013950936.1">
    <property type="nucleotide sequence ID" value="XM_014095461.1"/>
</dbReference>
<evidence type="ECO:0000313" key="3">
    <source>
        <dbReference type="Proteomes" id="UP000007115"/>
    </source>
</evidence>
<dbReference type="PROSITE" id="PS50181">
    <property type="entry name" value="FBOX"/>
    <property type="match status" value="1"/>
</dbReference>
<dbReference type="InterPro" id="IPR001810">
    <property type="entry name" value="F-box_dom"/>
</dbReference>
<name>G9N9X2_HYPVG</name>
<dbReference type="STRING" id="413071.G9N9X2"/>
<dbReference type="InParanoid" id="G9N9X2"/>
<gene>
    <name evidence="2" type="ORF">TRIVIDRAFT_65511</name>
</gene>
<keyword evidence="3" id="KW-1185">Reference proteome</keyword>
<dbReference type="CDD" id="cd09917">
    <property type="entry name" value="F-box_SF"/>
    <property type="match status" value="1"/>
</dbReference>